<organism evidence="4 5">
    <name type="scientific">Salicibibacter cibi</name>
    <dbReference type="NCBI Taxonomy" id="2743001"/>
    <lineage>
        <taxon>Bacteria</taxon>
        <taxon>Bacillati</taxon>
        <taxon>Bacillota</taxon>
        <taxon>Bacilli</taxon>
        <taxon>Bacillales</taxon>
        <taxon>Bacillaceae</taxon>
        <taxon>Salicibibacter</taxon>
    </lineage>
</organism>
<protein>
    <submittedName>
        <fullName evidence="4">Site-specific integrase</fullName>
    </submittedName>
</protein>
<dbReference type="GO" id="GO:0003677">
    <property type="term" value="F:DNA binding"/>
    <property type="evidence" value="ECO:0007669"/>
    <property type="project" value="InterPro"/>
</dbReference>
<dbReference type="KEGG" id="scib:HUG20_09310"/>
<dbReference type="InterPro" id="IPR002104">
    <property type="entry name" value="Integrase_catalytic"/>
</dbReference>
<dbReference type="AlphaFoldDB" id="A0A7T6ZB79"/>
<feature type="domain" description="Tyr recombinase" evidence="3">
    <location>
        <begin position="1"/>
        <end position="66"/>
    </location>
</feature>
<keyword evidence="1" id="KW-0233">DNA recombination</keyword>
<keyword evidence="5" id="KW-1185">Reference proteome</keyword>
<accession>A0A7T6ZB79</accession>
<evidence type="ECO:0000259" key="3">
    <source>
        <dbReference type="Pfam" id="PF00589"/>
    </source>
</evidence>
<dbReference type="InterPro" id="IPR013762">
    <property type="entry name" value="Integrase-like_cat_sf"/>
</dbReference>
<sequence>MKAKALNRITDHVCKAFGWEGEEKVTPHGFRATISTILAEKGADMTAIKFLLGHRQQDNLTYYVRKHSRLLNLLRRQINQMEEALMQAPSMKIIKEAGEEEEKVSPKQSGERPQEMPESELSKETLVKLIETDPKLASMLIEKKLIHL</sequence>
<dbReference type="InterPro" id="IPR011010">
    <property type="entry name" value="DNA_brk_join_enz"/>
</dbReference>
<name>A0A7T6ZB79_9BACI</name>
<dbReference type="GO" id="GO:0006310">
    <property type="term" value="P:DNA recombination"/>
    <property type="evidence" value="ECO:0007669"/>
    <property type="project" value="UniProtKB-KW"/>
</dbReference>
<evidence type="ECO:0000313" key="5">
    <source>
        <dbReference type="Proteomes" id="UP000595349"/>
    </source>
</evidence>
<dbReference type="SUPFAM" id="SSF56349">
    <property type="entry name" value="DNA breaking-rejoining enzymes"/>
    <property type="match status" value="1"/>
</dbReference>
<evidence type="ECO:0000256" key="1">
    <source>
        <dbReference type="ARBA" id="ARBA00023172"/>
    </source>
</evidence>
<dbReference type="Pfam" id="PF00589">
    <property type="entry name" value="Phage_integrase"/>
    <property type="match status" value="1"/>
</dbReference>
<dbReference type="Gene3D" id="1.10.443.10">
    <property type="entry name" value="Intergrase catalytic core"/>
    <property type="match status" value="1"/>
</dbReference>
<dbReference type="RefSeq" id="WP_200090239.1">
    <property type="nucleotide sequence ID" value="NZ_CP054706.1"/>
</dbReference>
<evidence type="ECO:0000256" key="2">
    <source>
        <dbReference type="SAM" id="MobiDB-lite"/>
    </source>
</evidence>
<gene>
    <name evidence="4" type="ORF">HUG20_09310</name>
</gene>
<dbReference type="EMBL" id="CP054706">
    <property type="protein sequence ID" value="QQK80065.1"/>
    <property type="molecule type" value="Genomic_DNA"/>
</dbReference>
<evidence type="ECO:0000313" key="4">
    <source>
        <dbReference type="EMBL" id="QQK80065.1"/>
    </source>
</evidence>
<proteinExistence type="predicted"/>
<reference evidence="4 5" key="1">
    <citation type="submission" date="2020-06" db="EMBL/GenBank/DDBJ databases">
        <title>Genomic analysis of Salicibibacter sp. NKC21-4.</title>
        <authorList>
            <person name="Oh Y.J."/>
        </authorList>
    </citation>
    <scope>NUCLEOTIDE SEQUENCE [LARGE SCALE GENOMIC DNA]</scope>
    <source>
        <strain evidence="4 5">NKC21-4</strain>
    </source>
</reference>
<feature type="region of interest" description="Disordered" evidence="2">
    <location>
        <begin position="95"/>
        <end position="123"/>
    </location>
</feature>
<dbReference type="GO" id="GO:0015074">
    <property type="term" value="P:DNA integration"/>
    <property type="evidence" value="ECO:0007669"/>
    <property type="project" value="InterPro"/>
</dbReference>
<dbReference type="Proteomes" id="UP000595349">
    <property type="component" value="Chromosome"/>
</dbReference>